<sequence>MTDTSRAITITIDDDCLQRLIEERLDDLINQDITGVTWSLDQFRRYCCANKAKDWVKAFIFIPFADEIDYENGGWLIPPRGKGHCAIIFAKQAKEWMESNHHRINWREKLKKLEG</sequence>
<evidence type="ECO:0008006" key="3">
    <source>
        <dbReference type="Google" id="ProtNLM"/>
    </source>
</evidence>
<gene>
    <name evidence="1" type="ORF">LRN_0697</name>
</gene>
<dbReference type="Pfam" id="PF05595">
    <property type="entry name" value="DUF771"/>
    <property type="match status" value="1"/>
</dbReference>
<name>A0A837DU91_9LACO</name>
<reference evidence="1 2" key="1">
    <citation type="journal article" date="2015" name="BMC Microbiol.">
        <title>Lactobacillus ruminis strains cluster according to their mammalian gut source.</title>
        <authorList>
            <person name="O' Donnell M.M."/>
            <person name="Harris H.M."/>
            <person name="Lynch D.B."/>
            <person name="Ross R.P."/>
            <person name="O'Toole P.W."/>
        </authorList>
    </citation>
    <scope>NUCLEOTIDE SEQUENCE [LARGE SCALE GENOMIC DNA]</scope>
    <source>
        <strain evidence="1 2">DPC 6832</strain>
    </source>
</reference>
<accession>A0A837DU91</accession>
<evidence type="ECO:0000313" key="2">
    <source>
        <dbReference type="Proteomes" id="UP000031011"/>
    </source>
</evidence>
<evidence type="ECO:0000313" key="1">
    <source>
        <dbReference type="EMBL" id="KIC04439.1"/>
    </source>
</evidence>
<proteinExistence type="predicted"/>
<dbReference type="Proteomes" id="UP000031011">
    <property type="component" value="Unassembled WGS sequence"/>
</dbReference>
<protein>
    <recommendedName>
        <fullName evidence="3">DUF771 domain-containing protein</fullName>
    </recommendedName>
</protein>
<dbReference type="AlphaFoldDB" id="A0A837DU91"/>
<organism evidence="1 2">
    <name type="scientific">Ligilactobacillus ruminis DPC 6832</name>
    <dbReference type="NCBI Taxonomy" id="1402208"/>
    <lineage>
        <taxon>Bacteria</taxon>
        <taxon>Bacillati</taxon>
        <taxon>Bacillota</taxon>
        <taxon>Bacilli</taxon>
        <taxon>Lactobacillales</taxon>
        <taxon>Lactobacillaceae</taxon>
        <taxon>Ligilactobacillus</taxon>
    </lineage>
</organism>
<dbReference type="InterPro" id="IPR008489">
    <property type="entry name" value="DUF771"/>
</dbReference>
<comment type="caution">
    <text evidence="1">The sequence shown here is derived from an EMBL/GenBank/DDBJ whole genome shotgun (WGS) entry which is preliminary data.</text>
</comment>
<dbReference type="EMBL" id="AWYA01000104">
    <property type="protein sequence ID" value="KIC04439.1"/>
    <property type="molecule type" value="Genomic_DNA"/>
</dbReference>